<keyword evidence="3" id="KW-1185">Reference proteome</keyword>
<protein>
    <submittedName>
        <fullName evidence="2">Uncharacterized protein</fullName>
    </submittedName>
</protein>
<dbReference type="EMBL" id="SPHZ02000010">
    <property type="protein sequence ID" value="KAF0895212.1"/>
    <property type="molecule type" value="Genomic_DNA"/>
</dbReference>
<organism evidence="2 3">
    <name type="scientific">Oryza meyeriana var. granulata</name>
    <dbReference type="NCBI Taxonomy" id="110450"/>
    <lineage>
        <taxon>Eukaryota</taxon>
        <taxon>Viridiplantae</taxon>
        <taxon>Streptophyta</taxon>
        <taxon>Embryophyta</taxon>
        <taxon>Tracheophyta</taxon>
        <taxon>Spermatophyta</taxon>
        <taxon>Magnoliopsida</taxon>
        <taxon>Liliopsida</taxon>
        <taxon>Poales</taxon>
        <taxon>Poaceae</taxon>
        <taxon>BOP clade</taxon>
        <taxon>Oryzoideae</taxon>
        <taxon>Oryzeae</taxon>
        <taxon>Oryzinae</taxon>
        <taxon>Oryza</taxon>
        <taxon>Oryza meyeriana</taxon>
    </lineage>
</organism>
<name>A0A6G1C4W8_9ORYZ</name>
<proteinExistence type="predicted"/>
<evidence type="ECO:0000313" key="2">
    <source>
        <dbReference type="EMBL" id="KAF0895212.1"/>
    </source>
</evidence>
<feature type="coiled-coil region" evidence="1">
    <location>
        <begin position="25"/>
        <end position="70"/>
    </location>
</feature>
<reference evidence="2 3" key="1">
    <citation type="submission" date="2019-11" db="EMBL/GenBank/DDBJ databases">
        <title>Whole genome sequence of Oryza granulata.</title>
        <authorList>
            <person name="Li W."/>
        </authorList>
    </citation>
    <scope>NUCLEOTIDE SEQUENCE [LARGE SCALE GENOMIC DNA]</scope>
    <source>
        <strain evidence="3">cv. Menghai</strain>
        <tissue evidence="2">Leaf</tissue>
    </source>
</reference>
<dbReference type="OrthoDB" id="2017405at2759"/>
<evidence type="ECO:0000313" key="3">
    <source>
        <dbReference type="Proteomes" id="UP000479710"/>
    </source>
</evidence>
<dbReference type="AlphaFoldDB" id="A0A6G1C4W8"/>
<gene>
    <name evidence="2" type="ORF">E2562_008552</name>
</gene>
<dbReference type="Pfam" id="PF11326">
    <property type="entry name" value="PANTS-like"/>
    <property type="match status" value="1"/>
</dbReference>
<dbReference type="InterPro" id="IPR021475">
    <property type="entry name" value="Pants/Emi1-like"/>
</dbReference>
<comment type="caution">
    <text evidence="2">The sequence shown here is derived from an EMBL/GenBank/DDBJ whole genome shotgun (WGS) entry which is preliminary data.</text>
</comment>
<dbReference type="PANTHER" id="PTHR28052">
    <property type="entry name" value="UPF0545 PROTEIN C22ORF39"/>
    <property type="match status" value="1"/>
</dbReference>
<evidence type="ECO:0000256" key="1">
    <source>
        <dbReference type="SAM" id="Coils"/>
    </source>
</evidence>
<sequence length="301" mass="33324">MVAREAAVAACEQELATLAAGHEELARTLAEHEVLIAQREDAQARATEEMEQARKALAEQTAAIQQRESAIIEQEHDLRRWELDLKCRVSDVCRREAAATTRDQAHIERCRQDKADFDAEVTGRRNVLGVHEKAARKWLEALEARERAVEEAEARAAASVIAAASAPTTAAGSDPVLDTQLQMAMVRIHKLETGLNSVQGDLEIERHAATMPRNLMADVVAKGRRALKQLGIGSTRSAVTHAGNLSDFVLDFTYLSYYRYGEFDNCFGKWGDLVDCLTLKTKRAAEVEAILVAREEARPHI</sequence>
<dbReference type="PANTHER" id="PTHR28052:SF1">
    <property type="entry name" value="UPF0545 PROTEIN C22ORF39"/>
    <property type="match status" value="1"/>
</dbReference>
<keyword evidence="1" id="KW-0175">Coiled coil</keyword>
<dbReference type="Proteomes" id="UP000479710">
    <property type="component" value="Unassembled WGS sequence"/>
</dbReference>
<accession>A0A6G1C4W8</accession>